<keyword evidence="1" id="KW-0812">Transmembrane</keyword>
<evidence type="ECO:0000313" key="4">
    <source>
        <dbReference type="Proteomes" id="UP000229816"/>
    </source>
</evidence>
<dbReference type="EMBL" id="PFSF01000011">
    <property type="protein sequence ID" value="PJC28390.1"/>
    <property type="molecule type" value="Genomic_DNA"/>
</dbReference>
<dbReference type="AlphaFoldDB" id="A0A2M8ETF4"/>
<evidence type="ECO:0000256" key="1">
    <source>
        <dbReference type="SAM" id="Phobius"/>
    </source>
</evidence>
<accession>A0A2M8ETF4</accession>
<evidence type="ECO:0000313" key="3">
    <source>
        <dbReference type="EMBL" id="PJC28390.1"/>
    </source>
</evidence>
<gene>
    <name evidence="3" type="ORF">CO054_00435</name>
</gene>
<keyword evidence="1" id="KW-0472">Membrane</keyword>
<proteinExistence type="predicted"/>
<feature type="transmembrane region" description="Helical" evidence="1">
    <location>
        <begin position="20"/>
        <end position="38"/>
    </location>
</feature>
<dbReference type="Proteomes" id="UP000229816">
    <property type="component" value="Unassembled WGS sequence"/>
</dbReference>
<name>A0A2M8ETF4_9BACT</name>
<sequence length="80" mass="9455">MLILMGISEPQLIQFLSQPWLILPFIAWTSFWKGWALWKAAGKRQLVWFIYKQSLKAWFESDAFKNPALSVREAYNLTFS</sequence>
<protein>
    <recommendedName>
        <fullName evidence="2">DUF5652 domain-containing protein</fullName>
    </recommendedName>
</protein>
<keyword evidence="1" id="KW-1133">Transmembrane helix</keyword>
<dbReference type="InterPro" id="IPR043712">
    <property type="entry name" value="DUF5652"/>
</dbReference>
<feature type="domain" description="DUF5652" evidence="2">
    <location>
        <begin position="16"/>
        <end position="51"/>
    </location>
</feature>
<reference evidence="4" key="1">
    <citation type="submission" date="2017-09" db="EMBL/GenBank/DDBJ databases">
        <title>Depth-based differentiation of microbial function through sediment-hosted aquifers and enrichment of novel symbionts in the deep terrestrial subsurface.</title>
        <authorList>
            <person name="Probst A.J."/>
            <person name="Ladd B."/>
            <person name="Jarett J.K."/>
            <person name="Geller-Mcgrath D.E."/>
            <person name="Sieber C.M.K."/>
            <person name="Emerson J.B."/>
            <person name="Anantharaman K."/>
            <person name="Thomas B.C."/>
            <person name="Malmstrom R."/>
            <person name="Stieglmeier M."/>
            <person name="Klingl A."/>
            <person name="Woyke T."/>
            <person name="Ryan C.M."/>
            <person name="Banfield J.F."/>
        </authorList>
    </citation>
    <scope>NUCLEOTIDE SEQUENCE [LARGE SCALE GENOMIC DNA]</scope>
</reference>
<comment type="caution">
    <text evidence="3">The sequence shown here is derived from an EMBL/GenBank/DDBJ whole genome shotgun (WGS) entry which is preliminary data.</text>
</comment>
<dbReference type="Pfam" id="PF18893">
    <property type="entry name" value="DUF5652"/>
    <property type="match status" value="1"/>
</dbReference>
<evidence type="ECO:0000259" key="2">
    <source>
        <dbReference type="Pfam" id="PF18893"/>
    </source>
</evidence>
<organism evidence="3 4">
    <name type="scientific">Candidatus Shapirobacteria bacterium CG_4_9_14_0_2_um_filter_39_11</name>
    <dbReference type="NCBI Taxonomy" id="1974478"/>
    <lineage>
        <taxon>Bacteria</taxon>
        <taxon>Candidatus Shapironibacteriota</taxon>
    </lineage>
</organism>